<dbReference type="Pfam" id="PF02230">
    <property type="entry name" value="Abhydrolase_2"/>
    <property type="match status" value="1"/>
</dbReference>
<evidence type="ECO:0000313" key="5">
    <source>
        <dbReference type="EMBL" id="MBB6507432.1"/>
    </source>
</evidence>
<protein>
    <submittedName>
        <fullName evidence="5">Phospholipase/carboxylesterase</fullName>
    </submittedName>
</protein>
<evidence type="ECO:0000256" key="2">
    <source>
        <dbReference type="ARBA" id="ARBA00022801"/>
    </source>
</evidence>
<dbReference type="AlphaFoldDB" id="A0A7X0JIJ2"/>
<evidence type="ECO:0000313" key="6">
    <source>
        <dbReference type="Proteomes" id="UP000585437"/>
    </source>
</evidence>
<dbReference type="Proteomes" id="UP000585437">
    <property type="component" value="Unassembled WGS sequence"/>
</dbReference>
<accession>A0A7X0JIJ2</accession>
<dbReference type="SUPFAM" id="SSF53474">
    <property type="entry name" value="alpha/beta-Hydrolases"/>
    <property type="match status" value="1"/>
</dbReference>
<evidence type="ECO:0000256" key="3">
    <source>
        <dbReference type="SAM" id="SignalP"/>
    </source>
</evidence>
<dbReference type="EMBL" id="JACHBU010000001">
    <property type="protein sequence ID" value="MBB6507432.1"/>
    <property type="molecule type" value="Genomic_DNA"/>
</dbReference>
<dbReference type="RefSeq" id="WP_246453767.1">
    <property type="nucleotide sequence ID" value="NZ_JACHBU010000001.1"/>
</dbReference>
<evidence type="ECO:0000259" key="4">
    <source>
        <dbReference type="Pfam" id="PF02230"/>
    </source>
</evidence>
<feature type="signal peptide" evidence="3">
    <location>
        <begin position="1"/>
        <end position="27"/>
    </location>
</feature>
<dbReference type="GO" id="GO:0016787">
    <property type="term" value="F:hydrolase activity"/>
    <property type="evidence" value="ECO:0007669"/>
    <property type="project" value="UniProtKB-KW"/>
</dbReference>
<dbReference type="PANTHER" id="PTHR10655">
    <property type="entry name" value="LYSOPHOSPHOLIPASE-RELATED"/>
    <property type="match status" value="1"/>
</dbReference>
<dbReference type="PANTHER" id="PTHR10655:SF17">
    <property type="entry name" value="LYSOPHOSPHOLIPASE-LIKE PROTEIN 1"/>
    <property type="match status" value="1"/>
</dbReference>
<feature type="domain" description="Phospholipase/carboxylesterase/thioesterase" evidence="4">
    <location>
        <begin position="61"/>
        <end position="260"/>
    </location>
</feature>
<evidence type="ECO:0000256" key="1">
    <source>
        <dbReference type="ARBA" id="ARBA00006499"/>
    </source>
</evidence>
<comment type="caution">
    <text evidence="5">The sequence shown here is derived from an EMBL/GenBank/DDBJ whole genome shotgun (WGS) entry which is preliminary data.</text>
</comment>
<sequence length="265" mass="28204">MPRLNFAVPFTSASIFLMTLLSSPAHAVDASRTRADLRAPKPVAGPIEAGVPLVDQAKGEVAIKTSQTKPRRLVIFLHGIRGSGSVMAAIGNSWQSILMDTRFVAPDAPFAHRSGGRQWFAVDDQVLRPDRIEGARKAFDKLMAGIVEREGFKGDLESVAFVGVSQGAIMALDAVSSGRWKVGAVVSIAGLLPLPPKASASKIPVLLMHGEADQTIPSVASVAAAGQLRGAGYDVTLKLYPQVGHTISSDEARQAVLFLRDRFDR</sequence>
<keyword evidence="3" id="KW-0732">Signal</keyword>
<name>A0A7X0JIJ2_9HYPH</name>
<dbReference type="InterPro" id="IPR003140">
    <property type="entry name" value="PLipase/COase/thioEstase"/>
</dbReference>
<comment type="similarity">
    <text evidence="1">Belongs to the AB hydrolase superfamily. AB hydrolase 2 family.</text>
</comment>
<gene>
    <name evidence="5" type="ORF">F4695_000751</name>
</gene>
<keyword evidence="6" id="KW-1185">Reference proteome</keyword>
<dbReference type="InterPro" id="IPR050565">
    <property type="entry name" value="LYPA1-2/EST-like"/>
</dbReference>
<proteinExistence type="inferred from homology"/>
<dbReference type="Gene3D" id="3.40.50.1820">
    <property type="entry name" value="alpha/beta hydrolase"/>
    <property type="match status" value="1"/>
</dbReference>
<feature type="chain" id="PRO_5031167445" evidence="3">
    <location>
        <begin position="28"/>
        <end position="265"/>
    </location>
</feature>
<organism evidence="5 6">
    <name type="scientific">Rhizobium soli</name>
    <dbReference type="NCBI Taxonomy" id="424798"/>
    <lineage>
        <taxon>Bacteria</taxon>
        <taxon>Pseudomonadati</taxon>
        <taxon>Pseudomonadota</taxon>
        <taxon>Alphaproteobacteria</taxon>
        <taxon>Hyphomicrobiales</taxon>
        <taxon>Rhizobiaceae</taxon>
        <taxon>Rhizobium/Agrobacterium group</taxon>
        <taxon>Rhizobium</taxon>
    </lineage>
</organism>
<dbReference type="InterPro" id="IPR029058">
    <property type="entry name" value="AB_hydrolase_fold"/>
</dbReference>
<reference evidence="5 6" key="1">
    <citation type="submission" date="2020-08" db="EMBL/GenBank/DDBJ databases">
        <title>The Agave Microbiome: Exploring the role of microbial communities in plant adaptations to desert environments.</title>
        <authorList>
            <person name="Partida-Martinez L.P."/>
        </authorList>
    </citation>
    <scope>NUCLEOTIDE SEQUENCE [LARGE SCALE GENOMIC DNA]</scope>
    <source>
        <strain evidence="5 6">AS3.12</strain>
    </source>
</reference>
<keyword evidence="2" id="KW-0378">Hydrolase</keyword>